<comment type="caution">
    <text evidence="1">The sequence shown here is derived from an EMBL/GenBank/DDBJ whole genome shotgun (WGS) entry which is preliminary data.</text>
</comment>
<sequence length="114" mass="13026">MIPCWLDVGINFIYPMEVAAGMDVLALRKKFGKDLLIGGGMDKRVLALDKESIRRMVEEKIPLMQEGGYFPGCDHAIPPDIPWENFVYYRQILLNLKFKTGKRNSRCLPDPKLA</sequence>
<protein>
    <recommendedName>
        <fullName evidence="3">Uroporphyrinogen decarboxylase (URO-D) domain-containing protein</fullName>
    </recommendedName>
</protein>
<accession>A0A2G9YAB5</accession>
<dbReference type="AlphaFoldDB" id="A0A2G9YAB5"/>
<evidence type="ECO:0000313" key="1">
    <source>
        <dbReference type="EMBL" id="PIP16166.1"/>
    </source>
</evidence>
<gene>
    <name evidence="1" type="ORF">COX46_03940</name>
</gene>
<proteinExistence type="predicted"/>
<name>A0A2G9YAB5_9BACT</name>
<evidence type="ECO:0008006" key="3">
    <source>
        <dbReference type="Google" id="ProtNLM"/>
    </source>
</evidence>
<evidence type="ECO:0000313" key="2">
    <source>
        <dbReference type="Proteomes" id="UP000230392"/>
    </source>
</evidence>
<dbReference type="Proteomes" id="UP000230392">
    <property type="component" value="Unassembled WGS sequence"/>
</dbReference>
<dbReference type="EMBL" id="PCRF01000195">
    <property type="protein sequence ID" value="PIP16166.1"/>
    <property type="molecule type" value="Genomic_DNA"/>
</dbReference>
<dbReference type="SUPFAM" id="SSF51726">
    <property type="entry name" value="UROD/MetE-like"/>
    <property type="match status" value="1"/>
</dbReference>
<organism evidence="1 2">
    <name type="scientific">bacterium (Candidatus Ratteibacteria) CG23_combo_of_CG06-09_8_20_14_all_48_7</name>
    <dbReference type="NCBI Taxonomy" id="2014292"/>
    <lineage>
        <taxon>Bacteria</taxon>
        <taxon>Candidatus Ratteibacteria</taxon>
    </lineage>
</organism>
<dbReference type="InterPro" id="IPR038071">
    <property type="entry name" value="UROD/MetE-like_sf"/>
</dbReference>
<dbReference type="Gene3D" id="3.20.20.210">
    <property type="match status" value="1"/>
</dbReference>
<reference evidence="1 2" key="1">
    <citation type="submission" date="2017-09" db="EMBL/GenBank/DDBJ databases">
        <title>Depth-based differentiation of microbial function through sediment-hosted aquifers and enrichment of novel symbionts in the deep terrestrial subsurface.</title>
        <authorList>
            <person name="Probst A.J."/>
            <person name="Ladd B."/>
            <person name="Jarett J.K."/>
            <person name="Geller-Mcgrath D.E."/>
            <person name="Sieber C.M."/>
            <person name="Emerson J.B."/>
            <person name="Anantharaman K."/>
            <person name="Thomas B.C."/>
            <person name="Malmstrom R."/>
            <person name="Stieglmeier M."/>
            <person name="Klingl A."/>
            <person name="Woyke T."/>
            <person name="Ryan C.M."/>
            <person name="Banfield J.F."/>
        </authorList>
    </citation>
    <scope>NUCLEOTIDE SEQUENCE [LARGE SCALE GENOMIC DNA]</scope>
    <source>
        <strain evidence="1">CG23_combo_of_CG06-09_8_20_14_all_48_7</strain>
    </source>
</reference>